<keyword evidence="13" id="KW-0624">Polysaccharide degradation</keyword>
<feature type="signal peptide" evidence="17">
    <location>
        <begin position="1"/>
        <end position="19"/>
    </location>
</feature>
<evidence type="ECO:0000256" key="11">
    <source>
        <dbReference type="ARBA" id="ARBA00023288"/>
    </source>
</evidence>
<dbReference type="GeneID" id="95986807"/>
<evidence type="ECO:0000256" key="3">
    <source>
        <dbReference type="ARBA" id="ARBA00022475"/>
    </source>
</evidence>
<keyword evidence="8" id="KW-0325">Glycoprotein</keyword>
<evidence type="ECO:0000256" key="1">
    <source>
        <dbReference type="ARBA" id="ARBA00001941"/>
    </source>
</evidence>
<dbReference type="PANTHER" id="PTHR10587">
    <property type="entry name" value="GLYCOSYL TRANSFERASE-RELATED"/>
    <property type="match status" value="1"/>
</dbReference>
<gene>
    <name evidence="19" type="primary">CDA2_2</name>
    <name evidence="19" type="ORF">Q8F55_005764</name>
</gene>
<dbReference type="PANTHER" id="PTHR10587:SF98">
    <property type="entry name" value="CHITIN DEACETYLASE"/>
    <property type="match status" value="1"/>
</dbReference>
<feature type="chain" id="PRO_5045241493" description="chitin deacetylase" evidence="17">
    <location>
        <begin position="20"/>
        <end position="441"/>
    </location>
</feature>
<dbReference type="InterPro" id="IPR011330">
    <property type="entry name" value="Glyco_hydro/deAcase_b/a-brl"/>
</dbReference>
<name>A0ABR3Q2T5_9TREE</name>
<evidence type="ECO:0000256" key="5">
    <source>
        <dbReference type="ARBA" id="ARBA00022729"/>
    </source>
</evidence>
<evidence type="ECO:0000256" key="7">
    <source>
        <dbReference type="ARBA" id="ARBA00023136"/>
    </source>
</evidence>
<keyword evidence="7" id="KW-0472">Membrane</keyword>
<evidence type="ECO:0000256" key="16">
    <source>
        <dbReference type="SAM" id="MobiDB-lite"/>
    </source>
</evidence>
<evidence type="ECO:0000256" key="12">
    <source>
        <dbReference type="ARBA" id="ARBA00023316"/>
    </source>
</evidence>
<evidence type="ECO:0000256" key="6">
    <source>
        <dbReference type="ARBA" id="ARBA00023024"/>
    </source>
</evidence>
<keyword evidence="3" id="KW-1003">Cell membrane</keyword>
<evidence type="ECO:0000313" key="19">
    <source>
        <dbReference type="EMBL" id="KAL1408950.1"/>
    </source>
</evidence>
<comment type="catalytic activity">
    <reaction evidence="15">
        <text>[(1-&gt;4)-N-acetyl-beta-D-glucosaminyl](n) + n H2O = chitosan + n acetate</text>
        <dbReference type="Rhea" id="RHEA:10464"/>
        <dbReference type="Rhea" id="RHEA-COMP:9593"/>
        <dbReference type="Rhea" id="RHEA-COMP:9597"/>
        <dbReference type="ChEBI" id="CHEBI:15377"/>
        <dbReference type="ChEBI" id="CHEBI:17029"/>
        <dbReference type="ChEBI" id="CHEBI:30089"/>
        <dbReference type="ChEBI" id="CHEBI:57704"/>
        <dbReference type="EC" id="3.5.1.41"/>
    </reaction>
    <physiologicalReaction direction="left-to-right" evidence="15">
        <dbReference type="Rhea" id="RHEA:10465"/>
    </physiologicalReaction>
</comment>
<evidence type="ECO:0000256" key="9">
    <source>
        <dbReference type="ARBA" id="ARBA00023277"/>
    </source>
</evidence>
<keyword evidence="12" id="KW-0961">Cell wall biogenesis/degradation</keyword>
<evidence type="ECO:0000256" key="14">
    <source>
        <dbReference type="ARBA" id="ARBA00024056"/>
    </source>
</evidence>
<reference evidence="19 20" key="1">
    <citation type="submission" date="2023-08" db="EMBL/GenBank/DDBJ databases">
        <title>Annotated Genome Sequence of Vanrija albida AlHP1.</title>
        <authorList>
            <person name="Herzog R."/>
        </authorList>
    </citation>
    <scope>NUCLEOTIDE SEQUENCE [LARGE SCALE GENOMIC DNA]</scope>
    <source>
        <strain evidence="19 20">AlHP1</strain>
    </source>
</reference>
<feature type="region of interest" description="Disordered" evidence="16">
    <location>
        <begin position="372"/>
        <end position="400"/>
    </location>
</feature>
<feature type="domain" description="NodB homology" evidence="18">
    <location>
        <begin position="153"/>
        <end position="353"/>
    </location>
</feature>
<dbReference type="InterPro" id="IPR050248">
    <property type="entry name" value="Polysacc_deacetylase_ArnD"/>
</dbReference>
<evidence type="ECO:0000256" key="15">
    <source>
        <dbReference type="ARBA" id="ARBA00048494"/>
    </source>
</evidence>
<evidence type="ECO:0000256" key="8">
    <source>
        <dbReference type="ARBA" id="ARBA00023180"/>
    </source>
</evidence>
<keyword evidence="11" id="KW-0449">Lipoprotein</keyword>
<organism evidence="19 20">
    <name type="scientific">Vanrija albida</name>
    <dbReference type="NCBI Taxonomy" id="181172"/>
    <lineage>
        <taxon>Eukaryota</taxon>
        <taxon>Fungi</taxon>
        <taxon>Dikarya</taxon>
        <taxon>Basidiomycota</taxon>
        <taxon>Agaricomycotina</taxon>
        <taxon>Tremellomycetes</taxon>
        <taxon>Trichosporonales</taxon>
        <taxon>Trichosporonaceae</taxon>
        <taxon>Vanrija</taxon>
    </lineage>
</organism>
<dbReference type="Pfam" id="PF01522">
    <property type="entry name" value="Polysacc_deac_1"/>
    <property type="match status" value="1"/>
</dbReference>
<dbReference type="EC" id="3.5.1.41" evidence="14"/>
<dbReference type="Gene3D" id="3.20.20.370">
    <property type="entry name" value="Glycoside hydrolase/deacetylase"/>
    <property type="match status" value="1"/>
</dbReference>
<protein>
    <recommendedName>
        <fullName evidence="14">chitin deacetylase</fullName>
        <ecNumber evidence="14">3.5.1.41</ecNumber>
    </recommendedName>
</protein>
<evidence type="ECO:0000256" key="10">
    <source>
        <dbReference type="ARBA" id="ARBA00023285"/>
    </source>
</evidence>
<keyword evidence="5 17" id="KW-0732">Signal</keyword>
<keyword evidence="9" id="KW-0119">Carbohydrate metabolism</keyword>
<proteinExistence type="predicted"/>
<accession>A0ABR3Q2T5</accession>
<evidence type="ECO:0000259" key="18">
    <source>
        <dbReference type="PROSITE" id="PS51677"/>
    </source>
</evidence>
<evidence type="ECO:0000313" key="20">
    <source>
        <dbReference type="Proteomes" id="UP001565368"/>
    </source>
</evidence>
<evidence type="ECO:0000256" key="17">
    <source>
        <dbReference type="SAM" id="SignalP"/>
    </source>
</evidence>
<evidence type="ECO:0000256" key="2">
    <source>
        <dbReference type="ARBA" id="ARBA00004609"/>
    </source>
</evidence>
<evidence type="ECO:0000256" key="13">
    <source>
        <dbReference type="ARBA" id="ARBA00023326"/>
    </source>
</evidence>
<keyword evidence="4" id="KW-0336">GPI-anchor</keyword>
<comment type="cofactor">
    <cofactor evidence="1">
        <name>Co(2+)</name>
        <dbReference type="ChEBI" id="CHEBI:48828"/>
    </cofactor>
</comment>
<comment type="caution">
    <text evidence="19">The sequence shown here is derived from an EMBL/GenBank/DDBJ whole genome shotgun (WGS) entry which is preliminary data.</text>
</comment>
<sequence>MLLPHALPLALPLLGLAAAHTGCGGHEIARRNPGGRVIHARQQVDKNNVDPASECTPYTYPPVNAVKSQYPAIWSSATLVPGDDAAATLFASINATLNQRLPNTQPRGTHMGDWTGVNYPPNDPDCWWTWKQCTTPAADTGIAADISTMPEPETWGFGFDDGPNCSHNALYNFLEENNQKATMFFIGSNVMDWPLQAIRAKDDGHQICVHTWSHQYMTSFSNEQAFAELYYTRKAIKDVIGVTPKCWRPPFGDTDNRIRLIASLLNMTTVLWSDDTDDWKVGIGGVTAQDVDNNYAKVINASKAGAYATHGPVVLNHEINNYTMGEMIKQYPNIKAAFKYIVPIATGLNITNPYQETDVTYPTFAQYTGNTAGASSSSSSSPSSSAVGSGSASAAGSASGSASSAAKASASLASKNNSGAGAAPSVSAASLLLGLTAALLI</sequence>
<comment type="subcellular location">
    <subcellularLocation>
        <location evidence="2">Cell membrane</location>
        <topology evidence="2">Lipid-anchor</topology>
        <topology evidence="2">GPI-anchor</topology>
    </subcellularLocation>
</comment>
<keyword evidence="6" id="KW-0146">Chitin degradation</keyword>
<dbReference type="RefSeq" id="XP_069208894.1">
    <property type="nucleotide sequence ID" value="XM_069354252.1"/>
</dbReference>
<dbReference type="Proteomes" id="UP001565368">
    <property type="component" value="Unassembled WGS sequence"/>
</dbReference>
<dbReference type="EMBL" id="JBBXJM010000004">
    <property type="protein sequence ID" value="KAL1408950.1"/>
    <property type="molecule type" value="Genomic_DNA"/>
</dbReference>
<dbReference type="InterPro" id="IPR002509">
    <property type="entry name" value="NODB_dom"/>
</dbReference>
<keyword evidence="20" id="KW-1185">Reference proteome</keyword>
<dbReference type="PROSITE" id="PS51677">
    <property type="entry name" value="NODB"/>
    <property type="match status" value="1"/>
</dbReference>
<keyword evidence="10" id="KW-0170">Cobalt</keyword>
<evidence type="ECO:0000256" key="4">
    <source>
        <dbReference type="ARBA" id="ARBA00022622"/>
    </source>
</evidence>
<dbReference type="SUPFAM" id="SSF88713">
    <property type="entry name" value="Glycoside hydrolase/deacetylase"/>
    <property type="match status" value="1"/>
</dbReference>